<dbReference type="SUPFAM" id="SSF55594">
    <property type="entry name" value="HPr-like"/>
    <property type="match status" value="1"/>
</dbReference>
<proteinExistence type="predicted"/>
<name>A0ABT5TX90_9MICO</name>
<comment type="caution">
    <text evidence="8">The sequence shown here is derived from an EMBL/GenBank/DDBJ whole genome shotgun (WGS) entry which is preliminary data.</text>
</comment>
<dbReference type="PRINTS" id="PR00107">
    <property type="entry name" value="PHOSPHOCPHPR"/>
</dbReference>
<dbReference type="NCBIfam" id="TIGR01003">
    <property type="entry name" value="PTS_HPr_family"/>
    <property type="match status" value="1"/>
</dbReference>
<keyword evidence="9" id="KW-1185">Reference proteome</keyword>
<feature type="non-terminal residue" evidence="8">
    <location>
        <position position="1"/>
    </location>
</feature>
<dbReference type="InterPro" id="IPR001020">
    <property type="entry name" value="PTS_HPr_His_P_site"/>
</dbReference>
<dbReference type="PROSITE" id="PS51350">
    <property type="entry name" value="PTS_HPR_DOM"/>
    <property type="match status" value="1"/>
</dbReference>
<evidence type="ECO:0000256" key="3">
    <source>
        <dbReference type="ARBA" id="ARBA00022448"/>
    </source>
</evidence>
<evidence type="ECO:0000256" key="4">
    <source>
        <dbReference type="ARBA" id="ARBA00022597"/>
    </source>
</evidence>
<dbReference type="Pfam" id="PF00381">
    <property type="entry name" value="PTS-HPr"/>
    <property type="match status" value="1"/>
</dbReference>
<dbReference type="PANTHER" id="PTHR33705:SF1">
    <property type="entry name" value="PHOSPHOCARRIER PROTEIN HPR"/>
    <property type="match status" value="1"/>
</dbReference>
<evidence type="ECO:0000313" key="8">
    <source>
        <dbReference type="EMBL" id="MDD9206562.1"/>
    </source>
</evidence>
<dbReference type="EMBL" id="JARACI010000920">
    <property type="protein sequence ID" value="MDD9206562.1"/>
    <property type="molecule type" value="Genomic_DNA"/>
</dbReference>
<protein>
    <recommendedName>
        <fullName evidence="2">Phosphocarrier protein HPr</fullName>
    </recommendedName>
    <alternativeName>
        <fullName evidence="5">Histidine-containing protein</fullName>
    </alternativeName>
</protein>
<sequence>FSRTAEPAGPDHADEPPPEDRTTPGEVTAVLTLVNEVGLHARPAAQLARTVARFDAWVTVEGVDATSVLALMGLGLARGDRMHLRAGGPQAREAVTAVEQLVADRFGDRA</sequence>
<dbReference type="Gene3D" id="3.30.1340.10">
    <property type="entry name" value="HPr-like"/>
    <property type="match status" value="1"/>
</dbReference>
<evidence type="ECO:0000259" key="7">
    <source>
        <dbReference type="PROSITE" id="PS51350"/>
    </source>
</evidence>
<feature type="region of interest" description="Disordered" evidence="6">
    <location>
        <begin position="1"/>
        <end position="24"/>
    </location>
</feature>
<dbReference type="CDD" id="cd00367">
    <property type="entry name" value="PTS-HPr_like"/>
    <property type="match status" value="1"/>
</dbReference>
<feature type="domain" description="HPr" evidence="7">
    <location>
        <begin position="26"/>
        <end position="109"/>
    </location>
</feature>
<comment type="function">
    <text evidence="1">General (non sugar-specific) component of the phosphoenolpyruvate-dependent sugar phosphotransferase system (sugar PTS). This major carbohydrate active-transport system catalyzes the phosphorylation of incoming sugar substrates concomitantly with their translocation across the cell membrane. The phosphoryl group from phosphoenolpyruvate (PEP) is transferred to the phosphoryl carrier protein HPr by enzyme I. Phospho-HPr then transfers it to the PTS EIIA domain.</text>
</comment>
<keyword evidence="4" id="KW-0762">Sugar transport</keyword>
<feature type="compositionally biased region" description="Basic and acidic residues" evidence="6">
    <location>
        <begin position="9"/>
        <end position="23"/>
    </location>
</feature>
<dbReference type="InterPro" id="IPR035895">
    <property type="entry name" value="HPr-like_sf"/>
</dbReference>
<accession>A0ABT5TX90</accession>
<evidence type="ECO:0000256" key="6">
    <source>
        <dbReference type="SAM" id="MobiDB-lite"/>
    </source>
</evidence>
<keyword evidence="3" id="KW-0813">Transport</keyword>
<reference evidence="8" key="1">
    <citation type="submission" date="2023-02" db="EMBL/GenBank/DDBJ databases">
        <title>Georgenia sp.10Sc9-8, isolated from a soil sample collected from the Taklamakan desert.</title>
        <authorList>
            <person name="Liu S."/>
        </authorList>
    </citation>
    <scope>NUCLEOTIDE SEQUENCE</scope>
    <source>
        <strain evidence="8">10Sc9-8</strain>
    </source>
</reference>
<dbReference type="PROSITE" id="PS00369">
    <property type="entry name" value="PTS_HPR_HIS"/>
    <property type="match status" value="1"/>
</dbReference>
<evidence type="ECO:0000256" key="5">
    <source>
        <dbReference type="ARBA" id="ARBA00033055"/>
    </source>
</evidence>
<dbReference type="InterPro" id="IPR050399">
    <property type="entry name" value="HPr"/>
</dbReference>
<evidence type="ECO:0000256" key="2">
    <source>
        <dbReference type="ARBA" id="ARBA00020422"/>
    </source>
</evidence>
<organism evidence="8 9">
    <name type="scientific">Georgenia halotolerans</name>
    <dbReference type="NCBI Taxonomy" id="3028317"/>
    <lineage>
        <taxon>Bacteria</taxon>
        <taxon>Bacillati</taxon>
        <taxon>Actinomycetota</taxon>
        <taxon>Actinomycetes</taxon>
        <taxon>Micrococcales</taxon>
        <taxon>Bogoriellaceae</taxon>
        <taxon>Georgenia</taxon>
    </lineage>
</organism>
<dbReference type="InterPro" id="IPR000032">
    <property type="entry name" value="HPr-like"/>
</dbReference>
<evidence type="ECO:0000313" key="9">
    <source>
        <dbReference type="Proteomes" id="UP001165561"/>
    </source>
</evidence>
<gene>
    <name evidence="8" type="ORF">PU560_08800</name>
</gene>
<dbReference type="PANTHER" id="PTHR33705">
    <property type="entry name" value="PHOSPHOCARRIER PROTEIN HPR"/>
    <property type="match status" value="1"/>
</dbReference>
<dbReference type="Proteomes" id="UP001165561">
    <property type="component" value="Unassembled WGS sequence"/>
</dbReference>
<evidence type="ECO:0000256" key="1">
    <source>
        <dbReference type="ARBA" id="ARBA00003681"/>
    </source>
</evidence>